<keyword evidence="1" id="KW-1133">Transmembrane helix</keyword>
<sequence>MIKQDWELLKEIRKVKKLSEEEQQEYWTNKFDKLDSSDDLKIRNSFKALKEGNYITAFWADNIPYHLNLTNKGVSYNHFISRIRSHNYIMKWIFGIIATVTGAVIGAIIISKLGF</sequence>
<organism evidence="2 3">
    <name type="scientific">Peptoniphilus ovalis</name>
    <dbReference type="NCBI Taxonomy" id="2841503"/>
    <lineage>
        <taxon>Bacteria</taxon>
        <taxon>Bacillati</taxon>
        <taxon>Bacillota</taxon>
        <taxon>Tissierellia</taxon>
        <taxon>Tissierellales</taxon>
        <taxon>Peptoniphilaceae</taxon>
        <taxon>Peptoniphilus</taxon>
    </lineage>
</organism>
<evidence type="ECO:0000256" key="1">
    <source>
        <dbReference type="SAM" id="Phobius"/>
    </source>
</evidence>
<keyword evidence="1" id="KW-0472">Membrane</keyword>
<feature type="transmembrane region" description="Helical" evidence="1">
    <location>
        <begin position="92"/>
        <end position="110"/>
    </location>
</feature>
<keyword evidence="3" id="KW-1185">Reference proteome</keyword>
<keyword evidence="1" id="KW-0812">Transmembrane</keyword>
<dbReference type="RefSeq" id="WP_211494577.1">
    <property type="nucleotide sequence ID" value="NZ_JAHLQO010000003.1"/>
</dbReference>
<evidence type="ECO:0000313" key="3">
    <source>
        <dbReference type="Proteomes" id="UP000783742"/>
    </source>
</evidence>
<comment type="caution">
    <text evidence="2">The sequence shown here is derived from an EMBL/GenBank/DDBJ whole genome shotgun (WGS) entry which is preliminary data.</text>
</comment>
<protein>
    <submittedName>
        <fullName evidence="2">Uncharacterized protein</fullName>
    </submittedName>
</protein>
<reference evidence="2 3" key="1">
    <citation type="submission" date="2021-06" db="EMBL/GenBank/DDBJ databases">
        <authorList>
            <person name="Sun Q."/>
            <person name="Li D."/>
        </authorList>
    </citation>
    <scope>NUCLEOTIDE SEQUENCE [LARGE SCALE GENOMIC DNA]</scope>
    <source>
        <strain evidence="2 3">MSJ-1</strain>
    </source>
</reference>
<accession>A0ABS6FGZ6</accession>
<dbReference type="Proteomes" id="UP000783742">
    <property type="component" value="Unassembled WGS sequence"/>
</dbReference>
<proteinExistence type="predicted"/>
<gene>
    <name evidence="2" type="ORF">KQI68_05310</name>
</gene>
<evidence type="ECO:0000313" key="2">
    <source>
        <dbReference type="EMBL" id="MBU5669259.1"/>
    </source>
</evidence>
<dbReference type="EMBL" id="JAHLQO010000003">
    <property type="protein sequence ID" value="MBU5669259.1"/>
    <property type="molecule type" value="Genomic_DNA"/>
</dbReference>
<name>A0ABS6FGZ6_9FIRM</name>